<dbReference type="EMBL" id="CP021109">
    <property type="protein sequence ID" value="ARP86214.1"/>
    <property type="molecule type" value="Genomic_DNA"/>
</dbReference>
<feature type="compositionally biased region" description="Polar residues" evidence="3">
    <location>
        <begin position="47"/>
        <end position="57"/>
    </location>
</feature>
<evidence type="ECO:0000313" key="4">
    <source>
        <dbReference type="EMBL" id="ARP86214.1"/>
    </source>
</evidence>
<dbReference type="Proteomes" id="UP000194139">
    <property type="component" value="Chromosome"/>
</dbReference>
<reference evidence="4 5" key="1">
    <citation type="submission" date="2017-05" db="EMBL/GenBank/DDBJ databases">
        <title>Complete and WGS of Bordetella genogroups.</title>
        <authorList>
            <person name="Spilker T."/>
            <person name="LiPuma J."/>
        </authorList>
    </citation>
    <scope>NUCLEOTIDE SEQUENCE [LARGE SCALE GENOMIC DNA]</scope>
    <source>
        <strain evidence="4 5">AU17164</strain>
    </source>
</reference>
<dbReference type="PANTHER" id="PTHR11091:SF0">
    <property type="entry name" value="MALATE DEHYDROGENASE"/>
    <property type="match status" value="1"/>
</dbReference>
<dbReference type="Gene3D" id="3.30.1370.60">
    <property type="entry name" value="Hypothetical oxidoreductase yiak, domain 2"/>
    <property type="match status" value="1"/>
</dbReference>
<protein>
    <submittedName>
        <fullName evidence="4">Malate dehydrogenase</fullName>
    </submittedName>
</protein>
<dbReference type="Gene3D" id="1.10.1530.10">
    <property type="match status" value="1"/>
</dbReference>
<gene>
    <name evidence="4" type="ORF">CAL13_08380</name>
</gene>
<dbReference type="InterPro" id="IPR043143">
    <property type="entry name" value="Mal/L-sulf/L-lact_DH-like_NADP"/>
</dbReference>
<organism evidence="4 5">
    <name type="scientific">Bordetella genomosp. 9</name>
    <dbReference type="NCBI Taxonomy" id="1416803"/>
    <lineage>
        <taxon>Bacteria</taxon>
        <taxon>Pseudomonadati</taxon>
        <taxon>Pseudomonadota</taxon>
        <taxon>Betaproteobacteria</taxon>
        <taxon>Burkholderiales</taxon>
        <taxon>Alcaligenaceae</taxon>
        <taxon>Bordetella</taxon>
    </lineage>
</organism>
<evidence type="ECO:0000256" key="3">
    <source>
        <dbReference type="SAM" id="MobiDB-lite"/>
    </source>
</evidence>
<evidence type="ECO:0000313" key="5">
    <source>
        <dbReference type="Proteomes" id="UP000194139"/>
    </source>
</evidence>
<dbReference type="AlphaFoldDB" id="A0A1W6YZ38"/>
<comment type="similarity">
    <text evidence="1">Belongs to the LDH2/MDH2 oxidoreductase family.</text>
</comment>
<keyword evidence="5" id="KW-1185">Reference proteome</keyword>
<dbReference type="Pfam" id="PF02615">
    <property type="entry name" value="Ldh_2"/>
    <property type="match status" value="1"/>
</dbReference>
<dbReference type="SUPFAM" id="SSF89733">
    <property type="entry name" value="L-sulfolactate dehydrogenase-like"/>
    <property type="match status" value="1"/>
</dbReference>
<proteinExistence type="inferred from homology"/>
<feature type="region of interest" description="Disordered" evidence="3">
    <location>
        <begin position="28"/>
        <end position="57"/>
    </location>
</feature>
<name>A0A1W6YZ38_9BORD</name>
<dbReference type="InterPro" id="IPR003767">
    <property type="entry name" value="Malate/L-lactate_DH-like"/>
</dbReference>
<evidence type="ECO:0000256" key="2">
    <source>
        <dbReference type="ARBA" id="ARBA00023002"/>
    </source>
</evidence>
<dbReference type="GO" id="GO:0016491">
    <property type="term" value="F:oxidoreductase activity"/>
    <property type="evidence" value="ECO:0007669"/>
    <property type="project" value="UniProtKB-KW"/>
</dbReference>
<keyword evidence="2" id="KW-0560">Oxidoreductase</keyword>
<dbReference type="InterPro" id="IPR043144">
    <property type="entry name" value="Mal/L-sulf/L-lact_DH-like_ah"/>
</dbReference>
<evidence type="ECO:0000256" key="1">
    <source>
        <dbReference type="ARBA" id="ARBA00006056"/>
    </source>
</evidence>
<sequence>MASGRARPCNFIWGRRGIGWSIANATDSRPFAPQERGPQNRRHAVASNGTSTFNASPESVREQILRVLSAWGMQPDLAGTAADLMAETDLLGIDSHGISMLPSYEQKVLAGTLAIAARPRVVRDSTASALLDGMGGLGYPAAEQAMRMAVDKALEHGVGAVAVRNSHHFGAAGVYARIAVRRGVVGLVTSSANGVIMVPTHAAMPMLGTNPIAFAAPAARNEPFVLDMATTTVAANKVKVYDFHRKPLPPGWAVDERGEPVTDAAQAMTYIFDRPEGGLTPLGGTPAMSSHKGYGLAMMAQILGSTLNGSGFAAVHAKRRQPGDPDNIGHFFLALNPDAFRDAGSFEADLDEMIDAMHEAPRAQPDVPVQVAGEPEARERARREREGIPIPAALEMRLREICERCRADFVLAPMAAKA</sequence>
<dbReference type="InterPro" id="IPR036111">
    <property type="entry name" value="Mal/L-sulfo/L-lacto_DH-like_sf"/>
</dbReference>
<accession>A0A1W6YZ38</accession>
<dbReference type="PANTHER" id="PTHR11091">
    <property type="entry name" value="OXIDOREDUCTASE-RELATED"/>
    <property type="match status" value="1"/>
</dbReference>